<comment type="caution">
    <text evidence="1">The sequence shown here is derived from an EMBL/GenBank/DDBJ whole genome shotgun (WGS) entry which is preliminary data.</text>
</comment>
<proteinExistence type="predicted"/>
<name>A0A7X1NCU9_9BURK</name>
<dbReference type="Proteomes" id="UP000484381">
    <property type="component" value="Unassembled WGS sequence"/>
</dbReference>
<reference evidence="1 2" key="1">
    <citation type="submission" date="2019-10" db="EMBL/GenBank/DDBJ databases">
        <title>Paraburkholderia sp. isolated from nodules of Mimosa pudica from Brazilian Atlantic Forest soils.</title>
        <authorList>
            <person name="Paulitsch F."/>
            <person name="Hungria M."/>
            <person name="Dall'Agnol R."/>
        </authorList>
    </citation>
    <scope>NUCLEOTIDE SEQUENCE [LARGE SCALE GENOMIC DNA]</scope>
    <source>
        <strain evidence="1 2">CNPSo 3157</strain>
    </source>
</reference>
<keyword evidence="2" id="KW-1185">Reference proteome</keyword>
<sequence>MSLLPSSPLIDQVLRTVARRYRLPAFADTPDQTQNASPSTALAIAIEQARRAVARDEVPAAPVKRLFVEALARLIHDAMRTQSGDPVFQAMVLRHRAAQVREYASLSARADQDRRLIHATVNAIAHPAKQQRLLPGPQREALAQLHACASSASWSELHDAARRLLRMPEIANESSVERGLTRLLDSPELERLHRLDALASDDLVRQYRSLWDRHGLRSGSSDAAAQGVASQQRGAAVEASAAQALEALAQRLNAVQSDRASYRVVTSMRVPPSLPASPERAKTEWDVVLLRRANADDGTIVWDVCLLVEVKASVDAATTDLSRLLRGLRLLAHAEENAVYSFETRQGTVRLRGASLRALTTDEAALTKAVLYCCDAPAETTPRLLGAASRMQLLSAQASLEFASATAEGRHADSQDLEPVWHQLLESPRWRAVLHQYPMLRQVRDLMVHTEDLLAAIDGTADNS</sequence>
<protein>
    <submittedName>
        <fullName evidence="1">3-deoxy-D-arabino-heptulosonate 7-phosphate synthase</fullName>
    </submittedName>
</protein>
<dbReference type="AlphaFoldDB" id="A0A7X1NCU9"/>
<dbReference type="RefSeq" id="WP_152761775.1">
    <property type="nucleotide sequence ID" value="NZ_WHNP01000021.1"/>
</dbReference>
<evidence type="ECO:0000313" key="2">
    <source>
        <dbReference type="Proteomes" id="UP000484381"/>
    </source>
</evidence>
<evidence type="ECO:0000313" key="1">
    <source>
        <dbReference type="EMBL" id="MPW19597.1"/>
    </source>
</evidence>
<gene>
    <name evidence="1" type="ORF">GCT13_22480</name>
</gene>
<organism evidence="1 2">
    <name type="scientific">Paraburkholderia franconis</name>
    <dbReference type="NCBI Taxonomy" id="2654983"/>
    <lineage>
        <taxon>Bacteria</taxon>
        <taxon>Pseudomonadati</taxon>
        <taxon>Pseudomonadota</taxon>
        <taxon>Betaproteobacteria</taxon>
        <taxon>Burkholderiales</taxon>
        <taxon>Burkholderiaceae</taxon>
        <taxon>Paraburkholderia</taxon>
    </lineage>
</organism>
<dbReference type="EMBL" id="WHNP01000021">
    <property type="protein sequence ID" value="MPW19597.1"/>
    <property type="molecule type" value="Genomic_DNA"/>
</dbReference>
<accession>A0A7X1NCU9</accession>